<evidence type="ECO:0000313" key="2">
    <source>
        <dbReference type="Proteomes" id="UP000190837"/>
    </source>
</evidence>
<dbReference type="Proteomes" id="UP000190837">
    <property type="component" value="Unassembled WGS sequence"/>
</dbReference>
<sequence>MDWYLYKIRHLVENAFARLKHYRAIATRYDKLKRNYLSTVLLGCIMV</sequence>
<dbReference type="EMBL" id="FKLO01000016">
    <property type="protein sequence ID" value="SAM57295.1"/>
    <property type="molecule type" value="Genomic_DNA"/>
</dbReference>
<accession>A0A1C3H1Y7</accession>
<gene>
    <name evidence="1" type="ORF">CHUV0807_0259</name>
</gene>
<proteinExistence type="predicted"/>
<evidence type="ECO:0000313" key="1">
    <source>
        <dbReference type="EMBL" id="SAM57295.1"/>
    </source>
</evidence>
<reference evidence="2" key="1">
    <citation type="submission" date="2016-04" db="EMBL/GenBank/DDBJ databases">
        <authorList>
            <person name="Tagini F."/>
        </authorList>
    </citation>
    <scope>NUCLEOTIDE SEQUENCE [LARGE SCALE GENOMIC DNA]</scope>
    <source>
        <strain evidence="2">CHUV0807</strain>
    </source>
</reference>
<name>A0A1C3H1Y7_9GAMM</name>
<organism evidence="1 2">
    <name type="scientific">Cardiobacterium hominis</name>
    <dbReference type="NCBI Taxonomy" id="2718"/>
    <lineage>
        <taxon>Bacteria</taxon>
        <taxon>Pseudomonadati</taxon>
        <taxon>Pseudomonadota</taxon>
        <taxon>Gammaproteobacteria</taxon>
        <taxon>Cardiobacteriales</taxon>
        <taxon>Cardiobacteriaceae</taxon>
        <taxon>Cardiobacterium</taxon>
    </lineage>
</organism>
<dbReference type="AlphaFoldDB" id="A0A1C3H1Y7"/>
<protein>
    <submittedName>
        <fullName evidence="1">Mobile element protein</fullName>
    </submittedName>
</protein>